<dbReference type="AlphaFoldDB" id="A0AAN6YDS7"/>
<proteinExistence type="predicted"/>
<feature type="compositionally biased region" description="Polar residues" evidence="1">
    <location>
        <begin position="86"/>
        <end position="97"/>
    </location>
</feature>
<evidence type="ECO:0000256" key="1">
    <source>
        <dbReference type="SAM" id="MobiDB-lite"/>
    </source>
</evidence>
<protein>
    <recommendedName>
        <fullName evidence="4">Meiotically up-regulated 65 protein</fullName>
    </recommendedName>
</protein>
<accession>A0AAN6YDS7</accession>
<reference evidence="2" key="2">
    <citation type="submission" date="2023-05" db="EMBL/GenBank/DDBJ databases">
        <authorList>
            <consortium name="Lawrence Berkeley National Laboratory"/>
            <person name="Steindorff A."/>
            <person name="Hensen N."/>
            <person name="Bonometti L."/>
            <person name="Westerberg I."/>
            <person name="Brannstrom I.O."/>
            <person name="Guillou S."/>
            <person name="Cros-Aarteil S."/>
            <person name="Calhoun S."/>
            <person name="Haridas S."/>
            <person name="Kuo A."/>
            <person name="Mondo S."/>
            <person name="Pangilinan J."/>
            <person name="Riley R."/>
            <person name="Labutti K."/>
            <person name="Andreopoulos B."/>
            <person name="Lipzen A."/>
            <person name="Chen C."/>
            <person name="Yanf M."/>
            <person name="Daum C."/>
            <person name="Ng V."/>
            <person name="Clum A."/>
            <person name="Ohm R."/>
            <person name="Martin F."/>
            <person name="Silar P."/>
            <person name="Natvig D."/>
            <person name="Lalanne C."/>
            <person name="Gautier V."/>
            <person name="Ament-Velasquez S.L."/>
            <person name="Kruys A."/>
            <person name="Hutchinson M.I."/>
            <person name="Powell A.J."/>
            <person name="Barry K."/>
            <person name="Miller A.N."/>
            <person name="Grigoriev I.V."/>
            <person name="Debuchy R."/>
            <person name="Gladieux P."/>
            <person name="Thoren M.H."/>
            <person name="Johannesson H."/>
        </authorList>
    </citation>
    <scope>NUCLEOTIDE SEQUENCE</scope>
    <source>
        <strain evidence="2">PSN293</strain>
    </source>
</reference>
<feature type="compositionally biased region" description="Low complexity" evidence="1">
    <location>
        <begin position="276"/>
        <end position="292"/>
    </location>
</feature>
<feature type="compositionally biased region" description="Basic and acidic residues" evidence="1">
    <location>
        <begin position="15"/>
        <end position="27"/>
    </location>
</feature>
<feature type="compositionally biased region" description="Polar residues" evidence="1">
    <location>
        <begin position="47"/>
        <end position="77"/>
    </location>
</feature>
<evidence type="ECO:0000313" key="3">
    <source>
        <dbReference type="Proteomes" id="UP001301769"/>
    </source>
</evidence>
<gene>
    <name evidence="2" type="ORF">QBC37DRAFT_420627</name>
</gene>
<comment type="caution">
    <text evidence="2">The sequence shown here is derived from an EMBL/GenBank/DDBJ whole genome shotgun (WGS) entry which is preliminary data.</text>
</comment>
<evidence type="ECO:0008006" key="4">
    <source>
        <dbReference type="Google" id="ProtNLM"/>
    </source>
</evidence>
<organism evidence="2 3">
    <name type="scientific">Rhypophila decipiens</name>
    <dbReference type="NCBI Taxonomy" id="261697"/>
    <lineage>
        <taxon>Eukaryota</taxon>
        <taxon>Fungi</taxon>
        <taxon>Dikarya</taxon>
        <taxon>Ascomycota</taxon>
        <taxon>Pezizomycotina</taxon>
        <taxon>Sordariomycetes</taxon>
        <taxon>Sordariomycetidae</taxon>
        <taxon>Sordariales</taxon>
        <taxon>Naviculisporaceae</taxon>
        <taxon>Rhypophila</taxon>
    </lineage>
</organism>
<feature type="region of interest" description="Disordered" evidence="1">
    <location>
        <begin position="1"/>
        <end position="130"/>
    </location>
</feature>
<name>A0AAN6YDS7_9PEZI</name>
<keyword evidence="3" id="KW-1185">Reference proteome</keyword>
<feature type="compositionally biased region" description="Basic residues" evidence="1">
    <location>
        <begin position="1"/>
        <end position="11"/>
    </location>
</feature>
<dbReference type="EMBL" id="MU858089">
    <property type="protein sequence ID" value="KAK4214727.1"/>
    <property type="molecule type" value="Genomic_DNA"/>
</dbReference>
<feature type="region of interest" description="Disordered" evidence="1">
    <location>
        <begin position="271"/>
        <end position="300"/>
    </location>
</feature>
<evidence type="ECO:0000313" key="2">
    <source>
        <dbReference type="EMBL" id="KAK4214727.1"/>
    </source>
</evidence>
<sequence length="481" mass="54161">MPRIRHHRSSRRVPPPKDSDFDHEISLVDHSPSSPEIQPEDGDSLRPPSQGTNSVAGPSRRNTPSPNAEVNSGTDMMSVSRDVHTNDSTGSDATSGKPNRPSVQLEPPTPDVQIDQPKANESMKVKGRPQTPETAIDILYENQRGGFLCGMALFSSKALGNLDPPPWTNSVHKTSPTDITNAQVPDPSWEWVWPEWRINHEDGMDEEGWEYSFMFSKKFSWHKPAWWNSFVRRRAWIRKRAKRTNKHLSHEASSMMLSPEYFSVRRSSEIDRTSSRRASAGQQQQRAPSRGSMSHGRLSMSTTADEMIQEDIDTVEALLAALRLSRIDREKIEAVGNYLANSSEEELEGLQDAMHEIIAIFVFQASRRVLLTKLTEVYDKTVERLEKLEEAKKGDDQIKPTEDGDVGIEAELAKLHRRGDNLSKAIKHADEEVRRLEYWSDVKGMAEKGESKGAVDQSQGWDPSWQGIDKSGPSEPPPPKE</sequence>
<reference evidence="2" key="1">
    <citation type="journal article" date="2023" name="Mol. Phylogenet. Evol.">
        <title>Genome-scale phylogeny and comparative genomics of the fungal order Sordariales.</title>
        <authorList>
            <person name="Hensen N."/>
            <person name="Bonometti L."/>
            <person name="Westerberg I."/>
            <person name="Brannstrom I.O."/>
            <person name="Guillou S."/>
            <person name="Cros-Aarteil S."/>
            <person name="Calhoun S."/>
            <person name="Haridas S."/>
            <person name="Kuo A."/>
            <person name="Mondo S."/>
            <person name="Pangilinan J."/>
            <person name="Riley R."/>
            <person name="LaButti K."/>
            <person name="Andreopoulos B."/>
            <person name="Lipzen A."/>
            <person name="Chen C."/>
            <person name="Yan M."/>
            <person name="Daum C."/>
            <person name="Ng V."/>
            <person name="Clum A."/>
            <person name="Steindorff A."/>
            <person name="Ohm R.A."/>
            <person name="Martin F."/>
            <person name="Silar P."/>
            <person name="Natvig D.O."/>
            <person name="Lalanne C."/>
            <person name="Gautier V."/>
            <person name="Ament-Velasquez S.L."/>
            <person name="Kruys A."/>
            <person name="Hutchinson M.I."/>
            <person name="Powell A.J."/>
            <person name="Barry K."/>
            <person name="Miller A.N."/>
            <person name="Grigoriev I.V."/>
            <person name="Debuchy R."/>
            <person name="Gladieux P."/>
            <person name="Hiltunen Thoren M."/>
            <person name="Johannesson H."/>
        </authorList>
    </citation>
    <scope>NUCLEOTIDE SEQUENCE</scope>
    <source>
        <strain evidence="2">PSN293</strain>
    </source>
</reference>
<feature type="region of interest" description="Disordered" evidence="1">
    <location>
        <begin position="448"/>
        <end position="481"/>
    </location>
</feature>
<dbReference type="Proteomes" id="UP001301769">
    <property type="component" value="Unassembled WGS sequence"/>
</dbReference>